<dbReference type="InterPro" id="IPR029044">
    <property type="entry name" value="Nucleotide-diphossugar_trans"/>
</dbReference>
<dbReference type="InterPro" id="IPR040911">
    <property type="entry name" value="Exostosin_GT47"/>
</dbReference>
<name>A0ABM1M308_NICVS</name>
<comment type="similarity">
    <text evidence="2">Belongs to the glycosyltransferase 47 family.</text>
</comment>
<dbReference type="PANTHER" id="PTHR48261">
    <property type="entry name" value="ACETYLGLUCOSAMINYLTRANSFERASE"/>
    <property type="match status" value="1"/>
</dbReference>
<evidence type="ECO:0000313" key="12">
    <source>
        <dbReference type="Proteomes" id="UP000695000"/>
    </source>
</evidence>
<evidence type="ECO:0000256" key="9">
    <source>
        <dbReference type="SAM" id="Phobius"/>
    </source>
</evidence>
<evidence type="ECO:0000256" key="4">
    <source>
        <dbReference type="ARBA" id="ARBA00022692"/>
    </source>
</evidence>
<gene>
    <name evidence="13" type="primary">LOC108557086</name>
</gene>
<accession>A0ABM1M308</accession>
<evidence type="ECO:0000256" key="3">
    <source>
        <dbReference type="ARBA" id="ARBA00022679"/>
    </source>
</evidence>
<evidence type="ECO:0000256" key="7">
    <source>
        <dbReference type="ARBA" id="ARBA00023136"/>
    </source>
</evidence>
<keyword evidence="3" id="KW-0808">Transferase</keyword>
<evidence type="ECO:0000256" key="5">
    <source>
        <dbReference type="ARBA" id="ARBA00022824"/>
    </source>
</evidence>
<dbReference type="Proteomes" id="UP000695000">
    <property type="component" value="Unplaced"/>
</dbReference>
<feature type="transmembrane region" description="Helical" evidence="9">
    <location>
        <begin position="12"/>
        <end position="31"/>
    </location>
</feature>
<keyword evidence="12" id="KW-1185">Reference proteome</keyword>
<dbReference type="GeneID" id="108557086"/>
<dbReference type="RefSeq" id="XP_017768958.1">
    <property type="nucleotide sequence ID" value="XM_017913469.1"/>
</dbReference>
<evidence type="ECO:0000256" key="6">
    <source>
        <dbReference type="ARBA" id="ARBA00022989"/>
    </source>
</evidence>
<dbReference type="InterPro" id="IPR004263">
    <property type="entry name" value="Exostosin"/>
</dbReference>
<keyword evidence="8" id="KW-1015">Disulfide bond</keyword>
<dbReference type="Pfam" id="PF03016">
    <property type="entry name" value="Exostosin_GT47"/>
    <property type="match status" value="1"/>
</dbReference>
<dbReference type="PANTHER" id="PTHR48261:SF5">
    <property type="entry name" value="EXOSTOSIN GLYCOSYLTRANSFERASE 2"/>
    <property type="match status" value="1"/>
</dbReference>
<evidence type="ECO:0000259" key="11">
    <source>
        <dbReference type="Pfam" id="PF09258"/>
    </source>
</evidence>
<feature type="domain" description="Exostosin GT47" evidence="10">
    <location>
        <begin position="92"/>
        <end position="362"/>
    </location>
</feature>
<reference evidence="13" key="1">
    <citation type="submission" date="2025-08" db="UniProtKB">
        <authorList>
            <consortium name="RefSeq"/>
        </authorList>
    </citation>
    <scope>IDENTIFICATION</scope>
    <source>
        <tissue evidence="13">Whole Larva</tissue>
    </source>
</reference>
<organism evidence="12 13">
    <name type="scientific">Nicrophorus vespilloides</name>
    <name type="common">Boreal carrion beetle</name>
    <dbReference type="NCBI Taxonomy" id="110193"/>
    <lineage>
        <taxon>Eukaryota</taxon>
        <taxon>Metazoa</taxon>
        <taxon>Ecdysozoa</taxon>
        <taxon>Arthropoda</taxon>
        <taxon>Hexapoda</taxon>
        <taxon>Insecta</taxon>
        <taxon>Pterygota</taxon>
        <taxon>Neoptera</taxon>
        <taxon>Endopterygota</taxon>
        <taxon>Coleoptera</taxon>
        <taxon>Polyphaga</taxon>
        <taxon>Staphyliniformia</taxon>
        <taxon>Silphidae</taxon>
        <taxon>Nicrophorinae</taxon>
        <taxon>Nicrophorus</taxon>
    </lineage>
</organism>
<keyword evidence="4 9" id="KW-0812">Transmembrane</keyword>
<dbReference type="SUPFAM" id="SSF53448">
    <property type="entry name" value="Nucleotide-diphospho-sugar transferases"/>
    <property type="match status" value="1"/>
</dbReference>
<comment type="subcellular location">
    <subcellularLocation>
        <location evidence="1">Endoplasmic reticulum membrane</location>
        <topology evidence="1">Single-pass type II membrane protein</topology>
    </subcellularLocation>
</comment>
<keyword evidence="6 9" id="KW-1133">Transmembrane helix</keyword>
<evidence type="ECO:0000256" key="1">
    <source>
        <dbReference type="ARBA" id="ARBA00004648"/>
    </source>
</evidence>
<evidence type="ECO:0000313" key="13">
    <source>
        <dbReference type="RefSeq" id="XP_017768958.1"/>
    </source>
</evidence>
<sequence>MLLKIPLPNSPTCYKNFFISIILLIVIIYIYQLTTYTKVNLVYYDKVRLVNLHKLPVKLLEDSVKKPAILNKKCTYWDCFNLYRCGNTGHDRITVYVYPLKKYLDGRDASSVISKEYYRILEAVIDSKYYTANPNEACLFVPSVDTLSQDNLQTNFTTKILNNLEYWSGGENHLIYNMIAGKAPEFSPVVELDVGNAMIAGADFDTFTFRTGFDISIPIFSPVLKLAEEPEINYNRPWFLTSSQISIDPLYMQELEDLQAKTSNILILDSCYYHNYTKRCEISTNQPYDYPQILQKSTFCTIFRGERMGQTALLESMAAGCIPVIMMDSPIMPFNDVLDWKRAAIFILEDHIDNTMTVLRKITPQHVREMQKHVRFLYNTYFSSFKQIVETSLDIIQDRVFPQWGRVYDDWNVSPDDRTSNPLFLPITAPRAQGFTAVILTYDRLESLFILIEKISKVPSLMKIVVVWNHQRKAPPALSKFPQIAKPISVIRTKANKLSNRFLPYEEIETEAILSIDDDIVMLTSDELEFGYEVWREFPDRIVGFPSRTHIWDNVTKSWKYESEWTNEISMVLTGAAFYHKYWNYLYTTALPTGVKNWVDDHMNCEDIAMNFLVANITNKPPIKVAPRKKFKCPECTNNEMLSADLGHMVERSQCVDFFTKAFGRMPLQSVEFRADPVLYKDPFPEKLKRFNNIGSL</sequence>
<feature type="domain" description="Glycosyl transferase 64" evidence="11">
    <location>
        <begin position="435"/>
        <end position="680"/>
    </location>
</feature>
<evidence type="ECO:0000259" key="10">
    <source>
        <dbReference type="Pfam" id="PF03016"/>
    </source>
</evidence>
<dbReference type="Pfam" id="PF09258">
    <property type="entry name" value="Glyco_transf_64"/>
    <property type="match status" value="1"/>
</dbReference>
<protein>
    <submittedName>
        <fullName evidence="13">Exostosin-2</fullName>
    </submittedName>
</protein>
<proteinExistence type="inferred from homology"/>
<keyword evidence="5" id="KW-0256">Endoplasmic reticulum</keyword>
<dbReference type="Gene3D" id="3.90.550.10">
    <property type="entry name" value="Spore Coat Polysaccharide Biosynthesis Protein SpsA, Chain A"/>
    <property type="match status" value="1"/>
</dbReference>
<keyword evidence="7 9" id="KW-0472">Membrane</keyword>
<evidence type="ECO:0000256" key="2">
    <source>
        <dbReference type="ARBA" id="ARBA00010271"/>
    </source>
</evidence>
<evidence type="ECO:0000256" key="8">
    <source>
        <dbReference type="ARBA" id="ARBA00023157"/>
    </source>
</evidence>
<dbReference type="InterPro" id="IPR015338">
    <property type="entry name" value="GT64_dom"/>
</dbReference>